<dbReference type="Gene3D" id="2.130.10.80">
    <property type="entry name" value="Galactose oxidase/kelch, beta-propeller"/>
    <property type="match status" value="3"/>
</dbReference>
<dbReference type="AlphaFoldDB" id="A0A7Y0HMQ4"/>
<dbReference type="PRINTS" id="PR00501">
    <property type="entry name" value="KELCHREPEAT"/>
</dbReference>
<evidence type="ECO:0000313" key="2">
    <source>
        <dbReference type="EMBL" id="NMM61847.1"/>
    </source>
</evidence>
<sequence>MSVARSGLGAVSLNGKIYAMGGYDGSGFAIGLNLVEEYDPATDKWTTKTPMKVSRYELGVTSLNGKIYAIGGYNGSVLNLVEEYDPATDKWTTKQPMSVPRCGVGVASLNGKIYAMGGHNGNSSRLNLVEEYDPATDKWTTKAPMSVPMDGVGATSLNGKIYAIGSGINSVQEYDPTTDKWTTKKPMSTSRFNMGVASLNGKVYAIGGCNGSSFLNSVEEYDLATDKRTIKTPMSTARRCPGIATLNDEIYVIGGQDCDGSENLLNTMEKYTLPPIPMVALTATSTDAKVNLSWNSVEGATTYNIKRSETAGGPYTQIGNVTTNVYTDTNVTNGKTYYYVVTAVTGTSESANSNEAAATLAASSIPTNPKQMGNRAILEIKMINGEIQEYDLSSSGLSSFLTWYNDRSGGAAKAYYIMDKNYNVKPFLSRQLYIPFDKIMEYEVKSYNN</sequence>
<protein>
    <submittedName>
        <fullName evidence="2">Galactose oxidase</fullName>
    </submittedName>
</protein>
<dbReference type="InterPro" id="IPR036116">
    <property type="entry name" value="FN3_sf"/>
</dbReference>
<gene>
    <name evidence="2" type="ORF">HBE96_03920</name>
</gene>
<dbReference type="Gene3D" id="2.60.40.10">
    <property type="entry name" value="Immunoglobulins"/>
    <property type="match status" value="1"/>
</dbReference>
<dbReference type="InterPro" id="IPR011043">
    <property type="entry name" value="Gal_Oxase/kelch_b-propeller"/>
</dbReference>
<evidence type="ECO:0000259" key="1">
    <source>
        <dbReference type="PROSITE" id="PS50853"/>
    </source>
</evidence>
<organism evidence="2 3">
    <name type="scientific">Clostridium muellerianum</name>
    <dbReference type="NCBI Taxonomy" id="2716538"/>
    <lineage>
        <taxon>Bacteria</taxon>
        <taxon>Bacillati</taxon>
        <taxon>Bacillota</taxon>
        <taxon>Clostridia</taxon>
        <taxon>Eubacteriales</taxon>
        <taxon>Clostridiaceae</taxon>
        <taxon>Clostridium</taxon>
    </lineage>
</organism>
<dbReference type="PANTHER" id="PTHR45632:SF26">
    <property type="entry name" value="BTB DOMAIN-CONTAINING PROTEIN"/>
    <property type="match status" value="1"/>
</dbReference>
<dbReference type="EMBL" id="JABBNI010000008">
    <property type="protein sequence ID" value="NMM61847.1"/>
    <property type="molecule type" value="Genomic_DNA"/>
</dbReference>
<reference evidence="2 3" key="1">
    <citation type="submission" date="2020-04" db="EMBL/GenBank/DDBJ databases">
        <authorList>
            <person name="Doyle D.A."/>
        </authorList>
    </citation>
    <scope>NUCLEOTIDE SEQUENCE [LARGE SCALE GENOMIC DNA]</scope>
    <source>
        <strain evidence="2 3">P21</strain>
    </source>
</reference>
<dbReference type="InterPro" id="IPR037293">
    <property type="entry name" value="Gal_Oxidase_central_sf"/>
</dbReference>
<reference evidence="2 3" key="2">
    <citation type="submission" date="2020-06" db="EMBL/GenBank/DDBJ databases">
        <title>Complete Genome Sequence of Clostridium muelleri sp. nov. P21T, an Acid-Alcohol Producing Acetogen Isolated from Old Hay.</title>
        <authorList>
            <person name="Duncan K.E."/>
            <person name="Tanner R.S."/>
        </authorList>
    </citation>
    <scope>NUCLEOTIDE SEQUENCE [LARGE SCALE GENOMIC DNA]</scope>
    <source>
        <strain evidence="2 3">P21</strain>
    </source>
</reference>
<dbReference type="Proteomes" id="UP000537131">
    <property type="component" value="Unassembled WGS sequence"/>
</dbReference>
<dbReference type="InterPro" id="IPR015915">
    <property type="entry name" value="Kelch-typ_b-propeller"/>
</dbReference>
<dbReference type="Pfam" id="PF01344">
    <property type="entry name" value="Kelch_1"/>
    <property type="match status" value="6"/>
</dbReference>
<name>A0A7Y0HMQ4_9CLOT</name>
<keyword evidence="3" id="KW-1185">Reference proteome</keyword>
<dbReference type="SUPFAM" id="SSF49265">
    <property type="entry name" value="Fibronectin type III"/>
    <property type="match status" value="1"/>
</dbReference>
<dbReference type="InterPro" id="IPR013783">
    <property type="entry name" value="Ig-like_fold"/>
</dbReference>
<evidence type="ECO:0000313" key="3">
    <source>
        <dbReference type="Proteomes" id="UP000537131"/>
    </source>
</evidence>
<dbReference type="CDD" id="cd00063">
    <property type="entry name" value="FN3"/>
    <property type="match status" value="1"/>
</dbReference>
<accession>A0A7Y0HMQ4</accession>
<dbReference type="InterPro" id="IPR003961">
    <property type="entry name" value="FN3_dom"/>
</dbReference>
<proteinExistence type="predicted"/>
<feature type="domain" description="Fibronectin type-III" evidence="1">
    <location>
        <begin position="274"/>
        <end position="363"/>
    </location>
</feature>
<comment type="caution">
    <text evidence="2">The sequence shown here is derived from an EMBL/GenBank/DDBJ whole genome shotgun (WGS) entry which is preliminary data.</text>
</comment>
<dbReference type="RefSeq" id="WP_169296455.1">
    <property type="nucleotide sequence ID" value="NZ_JABBNI010000008.1"/>
</dbReference>
<dbReference type="SMART" id="SM00612">
    <property type="entry name" value="Kelch"/>
    <property type="match status" value="6"/>
</dbReference>
<dbReference type="PANTHER" id="PTHR45632">
    <property type="entry name" value="LD33804P"/>
    <property type="match status" value="1"/>
</dbReference>
<dbReference type="PROSITE" id="PS50853">
    <property type="entry name" value="FN3"/>
    <property type="match status" value="1"/>
</dbReference>
<dbReference type="SUPFAM" id="SSF117281">
    <property type="entry name" value="Kelch motif"/>
    <property type="match status" value="1"/>
</dbReference>
<dbReference type="InterPro" id="IPR006652">
    <property type="entry name" value="Kelch_1"/>
</dbReference>
<dbReference type="SUPFAM" id="SSF50965">
    <property type="entry name" value="Galactose oxidase, central domain"/>
    <property type="match status" value="1"/>
</dbReference>